<dbReference type="OrthoDB" id="9779418at2"/>
<feature type="chain" id="PRO_5012015149" evidence="2">
    <location>
        <begin position="23"/>
        <end position="454"/>
    </location>
</feature>
<feature type="compositionally biased region" description="Low complexity" evidence="1">
    <location>
        <begin position="433"/>
        <end position="443"/>
    </location>
</feature>
<feature type="signal peptide" evidence="2">
    <location>
        <begin position="1"/>
        <end position="22"/>
    </location>
</feature>
<evidence type="ECO:0000313" key="4">
    <source>
        <dbReference type="Proteomes" id="UP000194873"/>
    </source>
</evidence>
<dbReference type="AlphaFoldDB" id="A0A243WFZ1"/>
<reference evidence="3 4" key="1">
    <citation type="submission" date="2017-01" db="EMBL/GenBank/DDBJ databases">
        <title>A new Hymenobacter.</title>
        <authorList>
            <person name="Liang Y."/>
            <person name="Feng F."/>
        </authorList>
    </citation>
    <scope>NUCLEOTIDE SEQUENCE [LARGE SCALE GENOMIC DNA]</scope>
    <source>
        <strain evidence="3">MIMBbqt21</strain>
    </source>
</reference>
<dbReference type="EMBL" id="MTSE01000003">
    <property type="protein sequence ID" value="OUJ74664.1"/>
    <property type="molecule type" value="Genomic_DNA"/>
</dbReference>
<dbReference type="RefSeq" id="WP_086593466.1">
    <property type="nucleotide sequence ID" value="NZ_MTSE01000003.1"/>
</dbReference>
<dbReference type="GO" id="GO:0016787">
    <property type="term" value="F:hydrolase activity"/>
    <property type="evidence" value="ECO:0007669"/>
    <property type="project" value="UniProtKB-ARBA"/>
</dbReference>
<keyword evidence="3" id="KW-0255">Endonuclease</keyword>
<keyword evidence="3" id="KW-0378">Hydrolase</keyword>
<evidence type="ECO:0000256" key="2">
    <source>
        <dbReference type="SAM" id="SignalP"/>
    </source>
</evidence>
<feature type="region of interest" description="Disordered" evidence="1">
    <location>
        <begin position="433"/>
        <end position="454"/>
    </location>
</feature>
<dbReference type="InterPro" id="IPR017850">
    <property type="entry name" value="Alkaline_phosphatase_core_sf"/>
</dbReference>
<dbReference type="InterPro" id="IPR002591">
    <property type="entry name" value="Phosphodiest/P_Trfase"/>
</dbReference>
<comment type="caution">
    <text evidence="3">The sequence shown here is derived from an EMBL/GenBank/DDBJ whole genome shotgun (WGS) entry which is preliminary data.</text>
</comment>
<gene>
    <name evidence="3" type="ORF">BXP70_07825</name>
</gene>
<proteinExistence type="predicted"/>
<dbReference type="Proteomes" id="UP000194873">
    <property type="component" value="Unassembled WGS sequence"/>
</dbReference>
<dbReference type="GO" id="GO:0004519">
    <property type="term" value="F:endonuclease activity"/>
    <property type="evidence" value="ECO:0007669"/>
    <property type="project" value="UniProtKB-KW"/>
</dbReference>
<dbReference type="Pfam" id="PF01663">
    <property type="entry name" value="Phosphodiest"/>
    <property type="match status" value="1"/>
</dbReference>
<dbReference type="CDD" id="cd16018">
    <property type="entry name" value="Enpp"/>
    <property type="match status" value="1"/>
</dbReference>
<protein>
    <submittedName>
        <fullName evidence="3">AP endonuclease</fullName>
    </submittedName>
</protein>
<dbReference type="SUPFAM" id="SSF53649">
    <property type="entry name" value="Alkaline phosphatase-like"/>
    <property type="match status" value="1"/>
</dbReference>
<dbReference type="PANTHER" id="PTHR10151">
    <property type="entry name" value="ECTONUCLEOTIDE PYROPHOSPHATASE/PHOSPHODIESTERASE"/>
    <property type="match status" value="1"/>
</dbReference>
<sequence>MKSFLTTLGLGLSLTLSSFGQAAKHVVLISIDGFRPDFYREAKWPTPNLQRMAAQGTSANGVRGVFPSVTYPSHTTLITGVAPAQHGIYYNSPFEPDGATGRWYWEESLIKTPTLWDAVHQAGLKSASVQWPVSVGAPIDYNVPEFWSLDKNVDRLTPIRQQTTPKGLFEEIELNATGKLTARDMSSDYVSEDENDSRIAAYLLETYKPALLTWHVFGVDHAEHQDGRDGEHVRRALATADWAVGNVLEALAKAGIDKETAVIVTGDHGFVDINTTLAPNVVLAQNGLYNAEKGNWKAQFHTSGAAAFLMLKDKKDKKTTAQVRALLAKLPADQQKLFRVVERAELDQIGADPNAVLALAPALGVSMSAAREGNLVRPGKGGTHGFFPDNDQIKTGFIGFGPGFEAGKVIPQMRLQDVAPRAASLLGLSWPTTSKAESKTTTSQLTDNKTNRDK</sequence>
<organism evidence="3 4">
    <name type="scientific">Hymenobacter crusticola</name>
    <dbReference type="NCBI Taxonomy" id="1770526"/>
    <lineage>
        <taxon>Bacteria</taxon>
        <taxon>Pseudomonadati</taxon>
        <taxon>Bacteroidota</taxon>
        <taxon>Cytophagia</taxon>
        <taxon>Cytophagales</taxon>
        <taxon>Hymenobacteraceae</taxon>
        <taxon>Hymenobacter</taxon>
    </lineage>
</organism>
<keyword evidence="3" id="KW-0540">Nuclease</keyword>
<keyword evidence="4" id="KW-1185">Reference proteome</keyword>
<evidence type="ECO:0000313" key="3">
    <source>
        <dbReference type="EMBL" id="OUJ74664.1"/>
    </source>
</evidence>
<accession>A0A243WFZ1</accession>
<dbReference type="PANTHER" id="PTHR10151:SF120">
    <property type="entry name" value="BIS(5'-ADENOSYL)-TRIPHOSPHATASE"/>
    <property type="match status" value="1"/>
</dbReference>
<dbReference type="Gene3D" id="3.40.720.10">
    <property type="entry name" value="Alkaline Phosphatase, subunit A"/>
    <property type="match status" value="1"/>
</dbReference>
<name>A0A243WFZ1_9BACT</name>
<keyword evidence="2" id="KW-0732">Signal</keyword>
<evidence type="ECO:0000256" key="1">
    <source>
        <dbReference type="SAM" id="MobiDB-lite"/>
    </source>
</evidence>